<evidence type="ECO:0000313" key="3">
    <source>
        <dbReference type="Proteomes" id="UP000237983"/>
    </source>
</evidence>
<comment type="caution">
    <text evidence="2">The sequence shown here is derived from an EMBL/GenBank/DDBJ whole genome shotgun (WGS) entry which is preliminary data.</text>
</comment>
<feature type="transmembrane region" description="Helical" evidence="1">
    <location>
        <begin position="129"/>
        <end position="147"/>
    </location>
</feature>
<dbReference type="EMBL" id="PVTL01000008">
    <property type="protein sequence ID" value="PRY66981.1"/>
    <property type="molecule type" value="Genomic_DNA"/>
</dbReference>
<feature type="transmembrane region" description="Helical" evidence="1">
    <location>
        <begin position="90"/>
        <end position="114"/>
    </location>
</feature>
<keyword evidence="1" id="KW-0812">Transmembrane</keyword>
<gene>
    <name evidence="2" type="ORF">B0I08_10865</name>
</gene>
<sequence>MPAPRALRLRREAWGFAIGSGFFLVGAVPLYADAVGLVATNVTFFVGAIFFTLAAFIQLALSGRPPGGGREPGGGRQAGGGWSKPDRYDWWASVVQFGGTLFFNLSTTQALLIALNPSTRVNSGWRPDAFGSLLFLVASVCAVLATTQRDALWDPNARVWRCTWLNLLGSVFFAISAVGAYVLPASKDLISQFWANAGTFFGAACFLIAALLSRAGATDRRDEPRSAA</sequence>
<feature type="transmembrane region" description="Helical" evidence="1">
    <location>
        <begin position="193"/>
        <end position="212"/>
    </location>
</feature>
<evidence type="ECO:0000313" key="2">
    <source>
        <dbReference type="EMBL" id="PRY66981.1"/>
    </source>
</evidence>
<dbReference type="OrthoDB" id="244933at2"/>
<feature type="transmembrane region" description="Helical" evidence="1">
    <location>
        <begin position="12"/>
        <end position="32"/>
    </location>
</feature>
<keyword evidence="3" id="KW-1185">Reference proteome</keyword>
<reference evidence="2 3" key="1">
    <citation type="submission" date="2018-03" db="EMBL/GenBank/DDBJ databases">
        <title>Genomic Encyclopedia of Type Strains, Phase III (KMG-III): the genomes of soil and plant-associated and newly described type strains.</title>
        <authorList>
            <person name="Whitman W."/>
        </authorList>
    </citation>
    <scope>NUCLEOTIDE SEQUENCE [LARGE SCALE GENOMIC DNA]</scope>
    <source>
        <strain evidence="2 3">CGMCC 1.12484</strain>
    </source>
</reference>
<dbReference type="AlphaFoldDB" id="A0A2T0VA09"/>
<dbReference type="RefSeq" id="WP_106214075.1">
    <property type="nucleotide sequence ID" value="NZ_PVTL01000008.1"/>
</dbReference>
<proteinExistence type="predicted"/>
<keyword evidence="1" id="KW-0472">Membrane</keyword>
<keyword evidence="1" id="KW-1133">Transmembrane helix</keyword>
<accession>A0A2T0VA09</accession>
<feature type="transmembrane region" description="Helical" evidence="1">
    <location>
        <begin position="38"/>
        <end position="61"/>
    </location>
</feature>
<evidence type="ECO:0000256" key="1">
    <source>
        <dbReference type="SAM" id="Phobius"/>
    </source>
</evidence>
<dbReference type="Proteomes" id="UP000237983">
    <property type="component" value="Unassembled WGS sequence"/>
</dbReference>
<name>A0A2T0VA09_9MICO</name>
<organism evidence="2 3">
    <name type="scientific">Glaciihabitans tibetensis</name>
    <dbReference type="NCBI Taxonomy" id="1266600"/>
    <lineage>
        <taxon>Bacteria</taxon>
        <taxon>Bacillati</taxon>
        <taxon>Actinomycetota</taxon>
        <taxon>Actinomycetes</taxon>
        <taxon>Micrococcales</taxon>
        <taxon>Microbacteriaceae</taxon>
        <taxon>Glaciihabitans</taxon>
    </lineage>
</organism>
<feature type="transmembrane region" description="Helical" evidence="1">
    <location>
        <begin position="159"/>
        <end position="181"/>
    </location>
</feature>
<protein>
    <submittedName>
        <fullName evidence="2">YrhK-like protein</fullName>
    </submittedName>
</protein>